<dbReference type="SMART" id="SM00028">
    <property type="entry name" value="TPR"/>
    <property type="match status" value="4"/>
</dbReference>
<dbReference type="AlphaFoldDB" id="A0A2H9TGQ0"/>
<name>A0A2H9TGQ0_9FUNG</name>
<dbReference type="GO" id="GO:0006383">
    <property type="term" value="P:transcription by RNA polymerase III"/>
    <property type="evidence" value="ECO:0007669"/>
    <property type="project" value="InterPro"/>
</dbReference>
<evidence type="ECO:0000313" key="2">
    <source>
        <dbReference type="EMBL" id="PJF16953.1"/>
    </source>
</evidence>
<dbReference type="InterPro" id="IPR011990">
    <property type="entry name" value="TPR-like_helical_dom_sf"/>
</dbReference>
<gene>
    <name evidence="2" type="ORF">PSACC_03236</name>
</gene>
<reference evidence="2 3" key="1">
    <citation type="submission" date="2016-10" db="EMBL/GenBank/DDBJ databases">
        <title>The genome of Paramicrosporidium saccamoebae is the missing link in understanding Cryptomycota and Microsporidia evolution.</title>
        <authorList>
            <person name="Quandt C.A."/>
            <person name="Beaudet D."/>
            <person name="Corsaro D."/>
            <person name="Michel R."/>
            <person name="Corradi N."/>
            <person name="James T."/>
        </authorList>
    </citation>
    <scope>NUCLEOTIDE SEQUENCE [LARGE SCALE GENOMIC DNA]</scope>
    <source>
        <strain evidence="2 3">KSL3</strain>
    </source>
</reference>
<accession>A0A2H9TGQ0</accession>
<dbReference type="GO" id="GO:0000127">
    <property type="term" value="C:transcription factor TFIIIC complex"/>
    <property type="evidence" value="ECO:0007669"/>
    <property type="project" value="TreeGrafter"/>
</dbReference>
<sequence length="933" mass="105855">MSDSDYTGSESDYEEELFNGDYEEELLNEDDEEYGDYEEYDEEEEEEEEISEDEDLDSDLAASLSRCSSAPAPIEDEATANTIIESLQNILPELGSTPSNTPVRMTDLGLKISQMVLHRRPVESPEMELDEAPDAFLEKTLAGRRRNRTGKRGRPKKVDYGFGKSTTQNLPPETSKLMGQANMCYVSRRYEEAIVLLLEVVRQAPHAFEAYQTLALIHEERGDRDKAYSYYVIAAHLIKNDPEMWRKLALLTLELNRPVEAIYYLGRLIRMRDARPEYFWTRARLWVEREEYRKATLGFLRLLLLEVEGDGETFLQVATFAARVEHADLVGGIFLQTITLAINSQRIPSMAVIMYVLGWLQEQKELDKIQAIVELIAVPLVSEMNINMPVNWYALDDEQRVLMALDNLPVEIRLYYLVSLIGLKKPNEHAWTSSLDPHRYGTLMRIVGKTLLANAQPTSALSILLPLMDVPSLGDPDLGVSIGECYRLIPGQEEMAIGTFEAVLAVCPERGDVRTALCDLYRQQGRLEKAAAVLKQENVQWPTLAAKPERHPPYPADEVFEGLFAWDSALPLPEIESGGSRSLLHLRGDTAIRRRKSKRRVRRVRRFIAYSEAQMNAVQQDYHRILRLCGGSNEAASMRQARQLAAPLVEDMMSNPSLRPADKQTIRTTDLSLLHGLTIAEWFDLLCRYLVVECHVGSVERALKFTRIFLSRSVFHLDSHTSVVLRLLHLGIAHQTRNNSVVLQATRWFIRVWSDLPLSSSLLTRAMANCPPDTIDAPFIRFLERLAARHPERPLVQASNLALMLYTERYESAIRTGYVLLAKCPTHQMGLLATAVALLHQSAKRTCRAPGLLQRRAFALIHHYRNLVGVVGDYNVARAYHMMGKPELAVTYYRRALHGPLRTAAAFNLHLLFIQAGEYALAAHYLAKYLPVV</sequence>
<dbReference type="SUPFAM" id="SSF48452">
    <property type="entry name" value="TPR-like"/>
    <property type="match status" value="1"/>
</dbReference>
<keyword evidence="3" id="KW-1185">Reference proteome</keyword>
<feature type="compositionally biased region" description="Basic residues" evidence="1">
    <location>
        <begin position="144"/>
        <end position="155"/>
    </location>
</feature>
<dbReference type="OrthoDB" id="9991317at2759"/>
<organism evidence="2 3">
    <name type="scientific">Paramicrosporidium saccamoebae</name>
    <dbReference type="NCBI Taxonomy" id="1246581"/>
    <lineage>
        <taxon>Eukaryota</taxon>
        <taxon>Fungi</taxon>
        <taxon>Fungi incertae sedis</taxon>
        <taxon>Cryptomycota</taxon>
        <taxon>Cryptomycota incertae sedis</taxon>
        <taxon>Paramicrosporidium</taxon>
    </lineage>
</organism>
<dbReference type="STRING" id="1246581.A0A2H9TGQ0"/>
<dbReference type="EMBL" id="MTSL01000200">
    <property type="protein sequence ID" value="PJF16953.1"/>
    <property type="molecule type" value="Genomic_DNA"/>
</dbReference>
<feature type="compositionally biased region" description="Polar residues" evidence="1">
    <location>
        <begin position="1"/>
        <end position="10"/>
    </location>
</feature>
<dbReference type="Gene3D" id="1.25.40.10">
    <property type="entry name" value="Tetratricopeptide repeat domain"/>
    <property type="match status" value="2"/>
</dbReference>
<proteinExistence type="predicted"/>
<feature type="region of interest" description="Disordered" evidence="1">
    <location>
        <begin position="1"/>
        <end position="74"/>
    </location>
</feature>
<dbReference type="InterPro" id="IPR039340">
    <property type="entry name" value="Tfc4/TFIIIC-102/Sfc4"/>
</dbReference>
<evidence type="ECO:0000313" key="3">
    <source>
        <dbReference type="Proteomes" id="UP000240830"/>
    </source>
</evidence>
<feature type="region of interest" description="Disordered" evidence="1">
    <location>
        <begin position="144"/>
        <end position="174"/>
    </location>
</feature>
<protein>
    <submittedName>
        <fullName evidence="2">General transcription factor 3C polypeptide 3</fullName>
    </submittedName>
</protein>
<dbReference type="InterPro" id="IPR019734">
    <property type="entry name" value="TPR_rpt"/>
</dbReference>
<dbReference type="PANTHER" id="PTHR23082">
    <property type="entry name" value="TRANSCRIPTION INITIATION FACTOR IIIC TFIIIC , POLYPEPTIDE 3-RELATED"/>
    <property type="match status" value="1"/>
</dbReference>
<dbReference type="Proteomes" id="UP000240830">
    <property type="component" value="Unassembled WGS sequence"/>
</dbReference>
<comment type="caution">
    <text evidence="2">The sequence shown here is derived from an EMBL/GenBank/DDBJ whole genome shotgun (WGS) entry which is preliminary data.</text>
</comment>
<feature type="compositionally biased region" description="Acidic residues" evidence="1">
    <location>
        <begin position="11"/>
        <end position="58"/>
    </location>
</feature>
<evidence type="ECO:0000256" key="1">
    <source>
        <dbReference type="SAM" id="MobiDB-lite"/>
    </source>
</evidence>
<dbReference type="PANTHER" id="PTHR23082:SF0">
    <property type="entry name" value="GENERAL TRANSCRIPTION FACTOR 3C POLYPEPTIDE 3"/>
    <property type="match status" value="1"/>
</dbReference>